<dbReference type="AlphaFoldDB" id="A0A7S1FL26"/>
<evidence type="ECO:0000313" key="2">
    <source>
        <dbReference type="EMBL" id="CAD8872556.1"/>
    </source>
</evidence>
<feature type="transmembrane region" description="Helical" evidence="1">
    <location>
        <begin position="167"/>
        <end position="187"/>
    </location>
</feature>
<gene>
    <name evidence="2" type="ORF">NSCI0253_LOCUS46913</name>
</gene>
<proteinExistence type="predicted"/>
<keyword evidence="1" id="KW-0472">Membrane</keyword>
<keyword evidence="1" id="KW-1133">Transmembrane helix</keyword>
<feature type="transmembrane region" description="Helical" evidence="1">
    <location>
        <begin position="63"/>
        <end position="84"/>
    </location>
</feature>
<organism evidence="2">
    <name type="scientific">Noctiluca scintillans</name>
    <name type="common">Sea sparkle</name>
    <name type="synonym">Red tide dinoflagellate</name>
    <dbReference type="NCBI Taxonomy" id="2966"/>
    <lineage>
        <taxon>Eukaryota</taxon>
        <taxon>Sar</taxon>
        <taxon>Alveolata</taxon>
        <taxon>Dinophyceae</taxon>
        <taxon>Noctilucales</taxon>
        <taxon>Noctilucaceae</taxon>
        <taxon>Noctiluca</taxon>
    </lineage>
</organism>
<reference evidence="2" key="1">
    <citation type="submission" date="2021-01" db="EMBL/GenBank/DDBJ databases">
        <authorList>
            <person name="Corre E."/>
            <person name="Pelletier E."/>
            <person name="Niang G."/>
            <person name="Scheremetjew M."/>
            <person name="Finn R."/>
            <person name="Kale V."/>
            <person name="Holt S."/>
            <person name="Cochrane G."/>
            <person name="Meng A."/>
            <person name="Brown T."/>
            <person name="Cohen L."/>
        </authorList>
    </citation>
    <scope>NUCLEOTIDE SEQUENCE</scope>
</reference>
<feature type="transmembrane region" description="Helical" evidence="1">
    <location>
        <begin position="135"/>
        <end position="155"/>
    </location>
</feature>
<name>A0A7S1FL26_NOCSC</name>
<protein>
    <submittedName>
        <fullName evidence="2">Uncharacterized protein</fullName>
    </submittedName>
</protein>
<accession>A0A7S1FL26</accession>
<feature type="transmembrane region" description="Helical" evidence="1">
    <location>
        <begin position="32"/>
        <end position="51"/>
    </location>
</feature>
<keyword evidence="1" id="KW-0812">Transmembrane</keyword>
<dbReference type="EMBL" id="HBFQ01066037">
    <property type="protein sequence ID" value="CAD8872556.1"/>
    <property type="molecule type" value="Transcribed_RNA"/>
</dbReference>
<sequence length="207" mass="23104">MFSQCDRCVDSVCSKLADSFGRLASPCRNTGGMLVCLSLLFNLPAFGVTAWGLIRVNPPDLHIQIFCCIAGLIFLINILFPCYIQRRVMSKVQQAPSPAPGTLEAALETNIDEIDPDPNVTVPKKFSTYDSIKDIVLYDLLFLGYIVLQIVGLIYSFTSFKWSEGPWTISAILMIVYVFFFVVYFGLYVCALRCRKAGGDAYQRLHG</sequence>
<evidence type="ECO:0000256" key="1">
    <source>
        <dbReference type="SAM" id="Phobius"/>
    </source>
</evidence>